<dbReference type="GO" id="GO:0005789">
    <property type="term" value="C:endoplasmic reticulum membrane"/>
    <property type="evidence" value="ECO:0007669"/>
    <property type="project" value="UniProtKB-SubCell"/>
</dbReference>
<comment type="similarity">
    <text evidence="1">Belongs to the PIGG/PIGN/PIGO family. PIGN subfamily.</text>
</comment>
<keyword evidence="1" id="KW-0812">Transmembrane</keyword>
<dbReference type="EMBL" id="CM007894">
    <property type="protein sequence ID" value="OTG26867.1"/>
    <property type="molecule type" value="Genomic_DNA"/>
</dbReference>
<dbReference type="GO" id="GO:0051377">
    <property type="term" value="F:mannose-ethanolamine phosphotransferase activity"/>
    <property type="evidence" value="ECO:0007669"/>
    <property type="project" value="UniProtKB-UniRule"/>
</dbReference>
<keyword evidence="1" id="KW-1133">Transmembrane helix</keyword>
<dbReference type="EC" id="2.-.-.-" evidence="1"/>
<evidence type="ECO:0000313" key="2">
    <source>
        <dbReference type="EMBL" id="KAF5807808.1"/>
    </source>
</evidence>
<feature type="transmembrane region" description="Helical" evidence="1">
    <location>
        <begin position="30"/>
        <end position="52"/>
    </location>
</feature>
<dbReference type="Proteomes" id="UP000215914">
    <property type="component" value="Chromosome 5"/>
</dbReference>
<keyword evidence="1" id="KW-0337">GPI-anchor biosynthesis</keyword>
<comment type="function">
    <text evidence="1">Ethanolamine phosphate transferase involved in glycosylphosphatidylinositol-anchor biosynthesis. Transfers ethanolamine phosphate to the first alpha-1,4-linked mannose of the glycosylphosphatidylinositol precursor of GPI-anchor.</text>
</comment>
<organism evidence="3 4">
    <name type="scientific">Helianthus annuus</name>
    <name type="common">Common sunflower</name>
    <dbReference type="NCBI Taxonomy" id="4232"/>
    <lineage>
        <taxon>Eukaryota</taxon>
        <taxon>Viridiplantae</taxon>
        <taxon>Streptophyta</taxon>
        <taxon>Embryophyta</taxon>
        <taxon>Tracheophyta</taxon>
        <taxon>Spermatophyta</taxon>
        <taxon>Magnoliopsida</taxon>
        <taxon>eudicotyledons</taxon>
        <taxon>Gunneridae</taxon>
        <taxon>Pentapetalae</taxon>
        <taxon>asterids</taxon>
        <taxon>campanulids</taxon>
        <taxon>Asterales</taxon>
        <taxon>Asteraceae</taxon>
        <taxon>Asteroideae</taxon>
        <taxon>Heliantheae alliance</taxon>
        <taxon>Heliantheae</taxon>
        <taxon>Helianthus</taxon>
    </lineage>
</organism>
<proteinExistence type="inferred from homology"/>
<dbReference type="InParanoid" id="A0A251UU20"/>
<dbReference type="Gramene" id="mRNA:HanXRQr2_Chr05g0237771">
    <property type="protein sequence ID" value="mRNA:HanXRQr2_Chr05g0237771"/>
    <property type="gene ID" value="HanXRQr2_Chr05g0237771"/>
</dbReference>
<evidence type="ECO:0000313" key="3">
    <source>
        <dbReference type="EMBL" id="OTG26867.1"/>
    </source>
</evidence>
<comment type="pathway">
    <text evidence="1">Glycolipid biosynthesis; glycosylphosphatidylinositol-anchor biosynthesis.</text>
</comment>
<name>A0A251UU20_HELAN</name>
<dbReference type="PANTHER" id="PTHR12250">
    <property type="entry name" value="PHOSPHATIDYLINOSITOL GLYCAN, CLASS N"/>
    <property type="match status" value="1"/>
</dbReference>
<reference evidence="2" key="3">
    <citation type="submission" date="2020-06" db="EMBL/GenBank/DDBJ databases">
        <title>Helianthus annuus Genome sequencing and assembly Release 2.</title>
        <authorList>
            <person name="Gouzy J."/>
            <person name="Langlade N."/>
            <person name="Munos S."/>
        </authorList>
    </citation>
    <scope>NUCLEOTIDE SEQUENCE</scope>
    <source>
        <tissue evidence="2">Leaves</tissue>
    </source>
</reference>
<protein>
    <recommendedName>
        <fullName evidence="1">GPI ethanolamine phosphate transferase 1</fullName>
        <ecNumber evidence="1">2.-.-.-</ecNumber>
    </recommendedName>
</protein>
<keyword evidence="1" id="KW-0472">Membrane</keyword>
<keyword evidence="4" id="KW-1185">Reference proteome</keyword>
<comment type="subcellular location">
    <subcellularLocation>
        <location evidence="1">Endoplasmic reticulum membrane</location>
        <topology evidence="1">Multi-pass membrane protein</topology>
    </subcellularLocation>
</comment>
<keyword evidence="1 3" id="KW-0808">Transferase</keyword>
<gene>
    <name evidence="3" type="ORF">HannXRQ_Chr05g0163421</name>
    <name evidence="2" type="ORF">HanXRQr2_Chr05g0237771</name>
</gene>
<dbReference type="UniPathway" id="UPA00196"/>
<dbReference type="PANTHER" id="PTHR12250:SF0">
    <property type="entry name" value="GPI ETHANOLAMINE PHOSPHATE TRANSFERASE 1"/>
    <property type="match status" value="1"/>
</dbReference>
<accession>A0A251UU20</accession>
<sequence>MEEHGILGVRPRKQSAARIRGQKWLKRREIWLVALGIALHVVYMLSIFDIYFKSPIVHGMDPVSPRYTLPTKRLVLLVRMFTHLLCILIAKEGCLRGKKERMSIYHLSGDGFDFIFFTVLIFLLCMMLGLCFFG</sequence>
<feature type="transmembrane region" description="Helical" evidence="1">
    <location>
        <begin position="111"/>
        <end position="133"/>
    </location>
</feature>
<dbReference type="InterPro" id="IPR007070">
    <property type="entry name" value="GPI_EtnP_transferase_1"/>
</dbReference>
<reference evidence="2 4" key="1">
    <citation type="journal article" date="2017" name="Nature">
        <title>The sunflower genome provides insights into oil metabolism, flowering and Asterid evolution.</title>
        <authorList>
            <person name="Badouin H."/>
            <person name="Gouzy J."/>
            <person name="Grassa C.J."/>
            <person name="Murat F."/>
            <person name="Staton S.E."/>
            <person name="Cottret L."/>
            <person name="Lelandais-Briere C."/>
            <person name="Owens G.L."/>
            <person name="Carrere S."/>
            <person name="Mayjonade B."/>
            <person name="Legrand L."/>
            <person name="Gill N."/>
            <person name="Kane N.C."/>
            <person name="Bowers J.E."/>
            <person name="Hubner S."/>
            <person name="Bellec A."/>
            <person name="Berard A."/>
            <person name="Berges H."/>
            <person name="Blanchet N."/>
            <person name="Boniface M.C."/>
            <person name="Brunel D."/>
            <person name="Catrice O."/>
            <person name="Chaidir N."/>
            <person name="Claudel C."/>
            <person name="Donnadieu C."/>
            <person name="Faraut T."/>
            <person name="Fievet G."/>
            <person name="Helmstetter N."/>
            <person name="King M."/>
            <person name="Knapp S.J."/>
            <person name="Lai Z."/>
            <person name="Le Paslier M.C."/>
            <person name="Lippi Y."/>
            <person name="Lorenzon L."/>
            <person name="Mandel J.R."/>
            <person name="Marage G."/>
            <person name="Marchand G."/>
            <person name="Marquand E."/>
            <person name="Bret-Mestries E."/>
            <person name="Morien E."/>
            <person name="Nambeesan S."/>
            <person name="Nguyen T."/>
            <person name="Pegot-Espagnet P."/>
            <person name="Pouilly N."/>
            <person name="Raftis F."/>
            <person name="Sallet E."/>
            <person name="Schiex T."/>
            <person name="Thomas J."/>
            <person name="Vandecasteele C."/>
            <person name="Vares D."/>
            <person name="Vear F."/>
            <person name="Vautrin S."/>
            <person name="Crespi M."/>
            <person name="Mangin B."/>
            <person name="Burke J.M."/>
            <person name="Salse J."/>
            <person name="Munos S."/>
            <person name="Vincourt P."/>
            <person name="Rieseberg L.H."/>
            <person name="Langlade N.B."/>
        </authorList>
    </citation>
    <scope>NUCLEOTIDE SEQUENCE [LARGE SCALE GENOMIC DNA]</scope>
    <source>
        <strain evidence="4">cv. SF193</strain>
        <tissue evidence="2">Leaves</tissue>
    </source>
</reference>
<dbReference type="GO" id="GO:0006506">
    <property type="term" value="P:GPI anchor biosynthetic process"/>
    <property type="evidence" value="ECO:0007669"/>
    <property type="project" value="UniProtKB-UniPathway"/>
</dbReference>
<dbReference type="EMBL" id="MNCJ02000320">
    <property type="protein sequence ID" value="KAF5807808.1"/>
    <property type="molecule type" value="Genomic_DNA"/>
</dbReference>
<keyword evidence="1" id="KW-0256">Endoplasmic reticulum</keyword>
<comment type="caution">
    <text evidence="1">Lacks conserved residue(s) required for the propagation of feature annotation.</text>
</comment>
<reference evidence="3" key="2">
    <citation type="submission" date="2017-02" db="EMBL/GenBank/DDBJ databases">
        <title>Sunflower complete genome.</title>
        <authorList>
            <person name="Langlade N."/>
            <person name="Munos S."/>
        </authorList>
    </citation>
    <scope>NUCLEOTIDE SEQUENCE [LARGE SCALE GENOMIC DNA]</scope>
    <source>
        <tissue evidence="3">Leaves</tissue>
    </source>
</reference>
<evidence type="ECO:0000313" key="4">
    <source>
        <dbReference type="Proteomes" id="UP000215914"/>
    </source>
</evidence>
<dbReference type="AlphaFoldDB" id="A0A251UU20"/>
<dbReference type="STRING" id="4232.A0A251UU20"/>
<evidence type="ECO:0000256" key="1">
    <source>
        <dbReference type="RuleBase" id="RU367138"/>
    </source>
</evidence>